<dbReference type="EMBL" id="WAEL01000011">
    <property type="protein sequence ID" value="NID13352.1"/>
    <property type="molecule type" value="Genomic_DNA"/>
</dbReference>
<reference evidence="2" key="2">
    <citation type="submission" date="2023-07" db="EMBL/GenBank/DDBJ databases">
        <authorList>
            <person name="Jung D.-H."/>
        </authorList>
    </citation>
    <scope>NUCLEOTIDE SEQUENCE [LARGE SCALE GENOMIC DNA]</scope>
    <source>
        <strain evidence="2">JA-25</strain>
    </source>
</reference>
<keyword evidence="2" id="KW-1185">Reference proteome</keyword>
<dbReference type="RefSeq" id="WP_166693889.1">
    <property type="nucleotide sequence ID" value="NZ_WAEL01000011.1"/>
</dbReference>
<evidence type="ECO:0000313" key="1">
    <source>
        <dbReference type="EMBL" id="NID13352.1"/>
    </source>
</evidence>
<proteinExistence type="predicted"/>
<sequence length="87" mass="9790">MARQDAHTEYIISQEAYRNALASLPTTGTDHQRALTTPISALQYRQKTGDSINAGKWSMWGIAPEVFEFEWRNGAWQPPANLVVRTA</sequence>
<reference evidence="2" key="1">
    <citation type="submission" date="2019-09" db="EMBL/GenBank/DDBJ databases">
        <authorList>
            <person name="Jung D.-H."/>
        </authorList>
    </citation>
    <scope>NUCLEOTIDE SEQUENCE [LARGE SCALE GENOMIC DNA]</scope>
    <source>
        <strain evidence="2">JA-25</strain>
    </source>
</reference>
<gene>
    <name evidence="1" type="ORF">F7231_24490</name>
</gene>
<accession>A0ABX0QR57</accession>
<evidence type="ECO:0000313" key="2">
    <source>
        <dbReference type="Proteomes" id="UP000606008"/>
    </source>
</evidence>
<comment type="caution">
    <text evidence="1">The sequence shown here is derived from an EMBL/GenBank/DDBJ whole genome shotgun (WGS) entry which is preliminary data.</text>
</comment>
<protein>
    <submittedName>
        <fullName evidence="1">Uncharacterized protein</fullName>
    </submittedName>
</protein>
<organism evidence="1 2">
    <name type="scientific">Fibrivirga algicola</name>
    <dbReference type="NCBI Taxonomy" id="2950420"/>
    <lineage>
        <taxon>Bacteria</taxon>
        <taxon>Pseudomonadati</taxon>
        <taxon>Bacteroidota</taxon>
        <taxon>Cytophagia</taxon>
        <taxon>Cytophagales</taxon>
        <taxon>Spirosomataceae</taxon>
        <taxon>Fibrivirga</taxon>
    </lineage>
</organism>
<name>A0ABX0QR57_9BACT</name>
<dbReference type="Proteomes" id="UP000606008">
    <property type="component" value="Unassembled WGS sequence"/>
</dbReference>